<sequence length="442" mass="50364">MGFVRDNDEAKEIITTWFEVYNNYEDALHDLKRMFSRIYKDINKKSCVHSKSIDLEPLFDQSVANKSLMQNGTKLATSAAAAASGALLIRLNLNKTPTTIPTTTPSILASTTQKSTAEIKYNDYINFCKNKSKKYGFDLLTEIQQVLACKNIILFKAHQYDQELLKRIDAEEHATNITASIMKDTIKIDDKVYSDLTAILREVNEKTNRRNLKIQLNKLFERASEEDGKLIEVFINLLNKLPNFERLEAIGELELTTNFLDPIFSALFHDPAINKHFIWLNRQDENTGVSRPDGVMTSVPKKAESVTLGYCEVKPQDVEANGELAFADLIRLSTFSRDLLLRKENKKAISIQAIGYRVVIYFIEETFPGVTIMSEILSFNVPSTICGIAGLINKIDQLKRVRHILDTECQSRYKYPRPLTDDTKADINTKRRKSRTLSFSLL</sequence>
<gene>
    <name evidence="1" type="ORF">HPULCUR_002114</name>
</gene>
<protein>
    <recommendedName>
        <fullName evidence="3">GED domain-containing protein</fullName>
    </recommendedName>
</protein>
<comment type="caution">
    <text evidence="1">The sequence shown here is derived from an EMBL/GenBank/DDBJ whole genome shotgun (WGS) entry which is preliminary data.</text>
</comment>
<dbReference type="Proteomes" id="UP001476247">
    <property type="component" value="Unassembled WGS sequence"/>
</dbReference>
<evidence type="ECO:0000313" key="1">
    <source>
        <dbReference type="EMBL" id="GAA5796739.1"/>
    </source>
</evidence>
<reference evidence="1 2" key="1">
    <citation type="submission" date="2024-04" db="EMBL/GenBank/DDBJ databases">
        <title>genome sequences of Mucor flavus KT1a and Helicostylum pulchrum KT1b strains isolation_sourced from the surface of a dry-aged beef.</title>
        <authorList>
            <person name="Toyotome T."/>
            <person name="Hosono M."/>
            <person name="Torimaru M."/>
            <person name="Fukuda K."/>
            <person name="Mikami N."/>
        </authorList>
    </citation>
    <scope>NUCLEOTIDE SEQUENCE [LARGE SCALE GENOMIC DNA]</scope>
    <source>
        <strain evidence="1 2">KT1b</strain>
    </source>
</reference>
<accession>A0ABP9XPN6</accession>
<dbReference type="EMBL" id="BAABUJ010000006">
    <property type="protein sequence ID" value="GAA5796739.1"/>
    <property type="molecule type" value="Genomic_DNA"/>
</dbReference>
<evidence type="ECO:0000313" key="2">
    <source>
        <dbReference type="Proteomes" id="UP001476247"/>
    </source>
</evidence>
<name>A0ABP9XPN6_9FUNG</name>
<organism evidence="1 2">
    <name type="scientific">Helicostylum pulchrum</name>
    <dbReference type="NCBI Taxonomy" id="562976"/>
    <lineage>
        <taxon>Eukaryota</taxon>
        <taxon>Fungi</taxon>
        <taxon>Fungi incertae sedis</taxon>
        <taxon>Mucoromycota</taxon>
        <taxon>Mucoromycotina</taxon>
        <taxon>Mucoromycetes</taxon>
        <taxon>Mucorales</taxon>
        <taxon>Mucorineae</taxon>
        <taxon>Mucoraceae</taxon>
        <taxon>Helicostylum</taxon>
    </lineage>
</organism>
<evidence type="ECO:0008006" key="3">
    <source>
        <dbReference type="Google" id="ProtNLM"/>
    </source>
</evidence>
<keyword evidence="2" id="KW-1185">Reference proteome</keyword>
<proteinExistence type="predicted"/>